<feature type="domain" description="Ig-like" evidence="13">
    <location>
        <begin position="1240"/>
        <end position="1331"/>
    </location>
</feature>
<feature type="domain" description="Ig-like" evidence="13">
    <location>
        <begin position="3551"/>
        <end position="3635"/>
    </location>
</feature>
<dbReference type="FunFam" id="2.60.40.10:FF:000919">
    <property type="entry name" value="Uncharacterized protein, isoform C"/>
    <property type="match status" value="1"/>
</dbReference>
<dbReference type="FunFam" id="2.60.40.10:FF:000940">
    <property type="entry name" value="Muscle M-line assembly protein unc-89"/>
    <property type="match status" value="1"/>
</dbReference>
<evidence type="ECO:0000259" key="12">
    <source>
        <dbReference type="PROSITE" id="PS50011"/>
    </source>
</evidence>
<feature type="compositionally biased region" description="Polar residues" evidence="10">
    <location>
        <begin position="1499"/>
        <end position="1526"/>
    </location>
</feature>
<feature type="domain" description="Ig-like" evidence="13">
    <location>
        <begin position="2115"/>
        <end position="2207"/>
    </location>
</feature>
<dbReference type="Gene3D" id="1.20.900.10">
    <property type="entry name" value="Dbl homology (DH) domain"/>
    <property type="match status" value="1"/>
</dbReference>
<dbReference type="FunFam" id="2.60.40.10:FF:000147">
    <property type="entry name" value="Myosin light chain kinase"/>
    <property type="match status" value="1"/>
</dbReference>
<evidence type="ECO:0000259" key="13">
    <source>
        <dbReference type="PROSITE" id="PS50835"/>
    </source>
</evidence>
<feature type="domain" description="Ig-like" evidence="13">
    <location>
        <begin position="723"/>
        <end position="849"/>
    </location>
</feature>
<dbReference type="GO" id="GO:0060298">
    <property type="term" value="P:positive regulation of sarcomere organization"/>
    <property type="evidence" value="ECO:0007669"/>
    <property type="project" value="UniProtKB-ARBA"/>
</dbReference>
<evidence type="ECO:0000256" key="1">
    <source>
        <dbReference type="ARBA" id="ARBA00004161"/>
    </source>
</evidence>
<keyword evidence="16" id="KW-1185">Reference proteome</keyword>
<dbReference type="SUPFAM" id="SSF56112">
    <property type="entry name" value="Protein kinase-like (PK-like)"/>
    <property type="match status" value="2"/>
</dbReference>
<feature type="compositionally biased region" description="Polar residues" evidence="10">
    <location>
        <begin position="1"/>
        <end position="26"/>
    </location>
</feature>
<feature type="domain" description="Fibronectin type-III" evidence="14">
    <location>
        <begin position="3647"/>
        <end position="3741"/>
    </location>
</feature>
<feature type="domain" description="Fibronectin type-III" evidence="14">
    <location>
        <begin position="2729"/>
        <end position="2827"/>
    </location>
</feature>
<dbReference type="CDD" id="cd00160">
    <property type="entry name" value="RhoGEF"/>
    <property type="match status" value="1"/>
</dbReference>
<dbReference type="GO" id="GO:0045989">
    <property type="term" value="P:positive regulation of striated muscle contraction"/>
    <property type="evidence" value="ECO:0007669"/>
    <property type="project" value="UniProtKB-ARBA"/>
</dbReference>
<dbReference type="Gene3D" id="3.30.200.20">
    <property type="entry name" value="Phosphorylase Kinase, domain 1"/>
    <property type="match status" value="1"/>
</dbReference>
<dbReference type="Pfam" id="PF00621">
    <property type="entry name" value="RhoGEF"/>
    <property type="match status" value="1"/>
</dbReference>
<dbReference type="InterPro" id="IPR036179">
    <property type="entry name" value="Ig-like_dom_sf"/>
</dbReference>
<dbReference type="CDD" id="cd00096">
    <property type="entry name" value="Ig"/>
    <property type="match status" value="1"/>
</dbReference>
<keyword evidence="5" id="KW-0677">Repeat</keyword>
<dbReference type="FunFam" id="2.60.40.10:FF:000802">
    <property type="entry name" value="Muscle M-line assembly protein unc-89"/>
    <property type="match status" value="1"/>
</dbReference>
<dbReference type="CDD" id="cd00063">
    <property type="entry name" value="FN3"/>
    <property type="match status" value="2"/>
</dbReference>
<feature type="region of interest" description="Disordered" evidence="10">
    <location>
        <begin position="1448"/>
        <end position="1593"/>
    </location>
</feature>
<dbReference type="OMA" id="WLPMSIL"/>
<dbReference type="SUPFAM" id="SSF48726">
    <property type="entry name" value="Immunoglobulin"/>
    <property type="match status" value="21"/>
</dbReference>
<dbReference type="FunFam" id="2.60.40.10:FF:000873">
    <property type="entry name" value="Muscle M-line assembly protein unc-89"/>
    <property type="match status" value="1"/>
</dbReference>
<dbReference type="SMART" id="SM00220">
    <property type="entry name" value="S_TKc"/>
    <property type="match status" value="2"/>
</dbReference>
<dbReference type="Gene3D" id="1.10.510.10">
    <property type="entry name" value="Transferase(Phosphotransferase) domain 1"/>
    <property type="match status" value="2"/>
</dbReference>
<dbReference type="SUPFAM" id="SSF50729">
    <property type="entry name" value="PH domain-like"/>
    <property type="match status" value="1"/>
</dbReference>
<protein>
    <recommendedName>
        <fullName evidence="17">Obscurin</fullName>
    </recommendedName>
</protein>
<feature type="compositionally biased region" description="Polar residues" evidence="10">
    <location>
        <begin position="1674"/>
        <end position="1692"/>
    </location>
</feature>
<dbReference type="GO" id="GO:0045214">
    <property type="term" value="P:sarcomere organization"/>
    <property type="evidence" value="ECO:0007669"/>
    <property type="project" value="UniProtKB-ARBA"/>
</dbReference>
<feature type="compositionally biased region" description="Low complexity" evidence="10">
    <location>
        <begin position="1540"/>
        <end position="1552"/>
    </location>
</feature>
<evidence type="ECO:0000259" key="14">
    <source>
        <dbReference type="PROSITE" id="PS50853"/>
    </source>
</evidence>
<feature type="compositionally biased region" description="Basic and acidic residues" evidence="10">
    <location>
        <begin position="1695"/>
        <end position="1718"/>
    </location>
</feature>
<organism evidence="15 16">
    <name type="scientific">Cimex lectularius</name>
    <name type="common">Bed bug</name>
    <name type="synonym">Acanthia lectularia</name>
    <dbReference type="NCBI Taxonomy" id="79782"/>
    <lineage>
        <taxon>Eukaryota</taxon>
        <taxon>Metazoa</taxon>
        <taxon>Ecdysozoa</taxon>
        <taxon>Arthropoda</taxon>
        <taxon>Hexapoda</taxon>
        <taxon>Insecta</taxon>
        <taxon>Pterygota</taxon>
        <taxon>Neoptera</taxon>
        <taxon>Paraneoptera</taxon>
        <taxon>Hemiptera</taxon>
        <taxon>Heteroptera</taxon>
        <taxon>Panheteroptera</taxon>
        <taxon>Cimicomorpha</taxon>
        <taxon>Cimicidae</taxon>
        <taxon>Cimex</taxon>
    </lineage>
</organism>
<feature type="domain" description="Ig-like" evidence="13">
    <location>
        <begin position="2210"/>
        <end position="2302"/>
    </location>
</feature>
<keyword evidence="3" id="KW-0728">SH3 domain</keyword>
<dbReference type="InterPro" id="IPR013098">
    <property type="entry name" value="Ig_I-set"/>
</dbReference>
<dbReference type="PANTHER" id="PTHR47633">
    <property type="entry name" value="IMMUNOGLOBULIN"/>
    <property type="match status" value="1"/>
</dbReference>
<dbReference type="Gene3D" id="2.30.29.30">
    <property type="entry name" value="Pleckstrin-homology domain (PH domain)/Phosphotyrosine-binding domain (PTB)"/>
    <property type="match status" value="1"/>
</dbReference>
<dbReference type="InterPro" id="IPR011993">
    <property type="entry name" value="PH-like_dom_sf"/>
</dbReference>
<feature type="domain" description="Ig-like" evidence="13">
    <location>
        <begin position="958"/>
        <end position="1029"/>
    </location>
</feature>
<evidence type="ECO:0000256" key="8">
    <source>
        <dbReference type="ARBA" id="ARBA00023157"/>
    </source>
</evidence>
<dbReference type="Pfam" id="PF22697">
    <property type="entry name" value="SOS1_NGEF_PH"/>
    <property type="match status" value="1"/>
</dbReference>
<dbReference type="InterPro" id="IPR003961">
    <property type="entry name" value="FN3_dom"/>
</dbReference>
<feature type="domain" description="Ig-like" evidence="13">
    <location>
        <begin position="1145"/>
        <end position="1235"/>
    </location>
</feature>
<dbReference type="KEGG" id="clec:106671524"/>
<dbReference type="Gene3D" id="2.60.40.10">
    <property type="entry name" value="Immunoglobulins"/>
    <property type="match status" value="23"/>
</dbReference>
<dbReference type="InterPro" id="IPR007110">
    <property type="entry name" value="Ig-like_dom"/>
</dbReference>
<dbReference type="InterPro" id="IPR000719">
    <property type="entry name" value="Prot_kinase_dom"/>
</dbReference>
<comment type="subcellular location">
    <subcellularLocation>
        <location evidence="1">Cytoplasm</location>
        <location evidence="1">Myofibril</location>
        <location evidence="1">Sarcomere</location>
        <location evidence="1">A band</location>
    </subcellularLocation>
</comment>
<dbReference type="SMART" id="SM00409">
    <property type="entry name" value="IG"/>
    <property type="match status" value="19"/>
</dbReference>
<feature type="region of interest" description="Disordered" evidence="10">
    <location>
        <begin position="1626"/>
        <end position="1645"/>
    </location>
</feature>
<dbReference type="EnsemblMetazoa" id="XM_014402431.2">
    <property type="protein sequence ID" value="XP_014257917.1"/>
    <property type="gene ID" value="LOC106671524"/>
</dbReference>
<dbReference type="Pfam" id="PF00069">
    <property type="entry name" value="Pkinase"/>
    <property type="match status" value="2"/>
</dbReference>
<dbReference type="CTD" id="3346201"/>
<dbReference type="InterPro" id="IPR035899">
    <property type="entry name" value="DBL_dom_sf"/>
</dbReference>
<dbReference type="SMART" id="SM00408">
    <property type="entry name" value="IGc2"/>
    <property type="match status" value="17"/>
</dbReference>
<dbReference type="PROSITE" id="PS50010">
    <property type="entry name" value="DH_2"/>
    <property type="match status" value="1"/>
</dbReference>
<feature type="compositionally biased region" description="Basic and acidic residues" evidence="10">
    <location>
        <begin position="1562"/>
        <end position="1571"/>
    </location>
</feature>
<dbReference type="SUPFAM" id="SSF49265">
    <property type="entry name" value="Fibronectin type III"/>
    <property type="match status" value="1"/>
</dbReference>
<dbReference type="InterPro" id="IPR003598">
    <property type="entry name" value="Ig_sub2"/>
</dbReference>
<dbReference type="GO" id="GO:0005524">
    <property type="term" value="F:ATP binding"/>
    <property type="evidence" value="ECO:0007669"/>
    <property type="project" value="UniProtKB-KW"/>
</dbReference>
<feature type="domain" description="Ig-like" evidence="13">
    <location>
        <begin position="1051"/>
        <end position="1140"/>
    </location>
</feature>
<dbReference type="PROSITE" id="PS50835">
    <property type="entry name" value="IG_LIKE"/>
    <property type="match status" value="16"/>
</dbReference>
<feature type="domain" description="Ig-like" evidence="13">
    <location>
        <begin position="1724"/>
        <end position="1813"/>
    </location>
</feature>
<keyword evidence="6" id="KW-0547">Nucleotide-binding</keyword>
<dbReference type="InterPro" id="IPR013783">
    <property type="entry name" value="Ig-like_fold"/>
</dbReference>
<dbReference type="GO" id="GO:0005085">
    <property type="term" value="F:guanyl-nucleotide exchange factor activity"/>
    <property type="evidence" value="ECO:0007669"/>
    <property type="project" value="InterPro"/>
</dbReference>
<dbReference type="FunFam" id="1.20.900.10:FF:000033">
    <property type="entry name" value="Muscle M-line assembly protein unc-89-like Protein"/>
    <property type="match status" value="1"/>
</dbReference>
<feature type="region of interest" description="Disordered" evidence="10">
    <location>
        <begin position="1"/>
        <end position="41"/>
    </location>
</feature>
<evidence type="ECO:0000256" key="5">
    <source>
        <dbReference type="ARBA" id="ARBA00022737"/>
    </source>
</evidence>
<feature type="domain" description="Protein kinase" evidence="12">
    <location>
        <begin position="3082"/>
        <end position="3335"/>
    </location>
</feature>
<sequence>MSSHFIKTSQTSSQHVRIKTQESYLETRSGHESSSHTITMTKRGGAEVFTVSQDFKADEPDAVSVHRGEKVVLMNTRSQDPSKRVRFDFDLDLDFGMDVEQLLDTSAAKHKMSVKPKRNYMKGSSQSRWSIQSLEDPEKQGLVPMVLLTPHEVSPMSESMQDIAFRKEAVISELVETEEEFCRDLMQVVDRYIRPLDGPTVPRFVSDKKESLFGNFREIAIFHNTVLLEGIKYYAKQEPKALGRTFLRMERDFDKHAAYCHDEPLFQDFLQDNEDIRTWFEDLAARLHDDKNLSEHLKLPIQRINDYQLLLKELVRYSEKLNEDTTDLSKALELMLGIPHRSNDLKYINNIEGYHGDIHKLGRLLRHNWFKLKGKDGKTHERYLFLFKARILVCKVRKIGDGRYVFVLKEIIRLPEVEVKDQNDSQSFDVGPYTLTSHGDNAKEPWLAEIQHYARNALTLAEHAADDLRLKEDDNKNIVPLKGIELDTVPGQLSDEDMDKSTSLASRRTSLTKRVEELRSGSITESVRHEEVISSSVVIREEMEEDMTSRCITNQSLFIHTIEGLNVEPGGSAAFECEIDAKSIVWLKDNRPLSDRLADRVTQMSVGNVHRLEILNVIESDAGVYTAHATTKSGQVSTCTANLVVHKLTNEERKAKNGPHFLVRLKDTELLQNTYLRFLIKVKGDPMPTVEFFKDDKLITYKNERMCVKTEQAATGYYELVIPEVHTSDAGMYKCVATNRFGEATCEGLLCVVEDNKNRNRFESQAASTNQQYDKNIFESLDDKNIQPEFSWIKDGKPFDAEERFKVLFQDEEDSLALVFTHVKPEDAGLYTCVASTSTGKISCSAELTVQGNVNLLTREPEAAKIKSSTTTYETNIGSSAMLETKVTGYPKPEIKWFKEGEEIKISEKYKVLYEDDETSSLVIKNITLEDMGEYTVVASNLSGKSEDTVKLNVKAAPFFTKKLTDVHAMSSQEIRLNVNIGGNPKPTVAWYKDGKEVSESDHVKLIEEGSSYTLLIEKCNLYDVGSYSVICKNEVSQCSEFCKVDVEGAPIFTRTLIKNAETEEGDSLTFLVKVHGKPMPSVEWFYKNKPVVLDSRCKTSSDNDTYTLTINAINKNDAGEYSCRLTNVHGTATDHGQLFVKTAPVFIKGMGHLMAQEGDTNVGFTVEVASYPKGHIKWFHDDVEIKSNSSDYSFKEDNDSYTLVLKNVKRESYGSYKCKIENQYGCNDSTAELTVLCKPQFKKPLSDMTVNEGDTLTLKVEIDATPEPTVKWYKDGQELTEDAHIKISRDSHRVETYELTVNLVKAEDSGEYEVRAINEMGSAVTKNTVIVQKISTGDMSSKAGFKETVKEPDEIQEITMQVNGVQLPSDNLKNIYEKREAFVDYQEFIMNEEDGSFRTVTKHGFRCVEVSSECHLQESSACLVEEFSDSEDKSLKVGRNRGISIVSVDDDEENSSHSRCASIPKDVDSTNENPVILECQDLNTETTESQEKLENVLPKNTDNNDTSNIIEKSNSKLNVPTTQNNIEDHVNSCSVEGPSKSLTESTNLESLSDNKSQNEINDLKSGDSELKNGFSESHVKEEPISDTESELEQSFDIAERVPHDGKIKQNSESDTDVEYEFIKDEAQSTDIGQLSGSKGEELEPIPTNGINALEDECSSNTGKLIETMEQPENHNPSLADTNKSPSDQTNIDSSLKEDSKSDNKNKTSKTNEKDNVQKPDASPKVVKSEMKDMEVFECWEHKFNVEVDGRPHPTAKWYKDGKELGKSDRYKILDDNGVYSLEIINCQLDDSAEYKVVVSNVLGEASDMAKLKIIPANDFRLPQITTPLVNTNVNKGDKVELKVVLTADPIPEIKWQFNEKDVPSDFVASSDTKPTHHNLKECTYTLTNPSCKHENTGQVSFTAENNSGRAETSAHLDVILKPEVKSFKDIAGIPYEDAQFTAYLNSNPRAAVVWRKDGKKLENDDHYSIETDDTNEVYKLNIKHLLLEDGGTYTISAVNKVGECSADARLKIHMQEPEFTKGLEDIQVREYAQLDLKVRAQGVPNPEIQWSKDGEDLKDSEELSLETKCEGNVSSQLTIPHFKEENAGRYKVRAHNVAGHADTLCNVKLAQLAPTFSKSLGRALEVEEGEPLELRCKIEASPSAKIKWFKDGEELKPSDHIQVTHNPDGSVKLRIEAATPGDCGAYKIIVQNNLGEDASICAVAVNPNPRAPVFLKKLENVSVGEDEPMFLEAQVSGFPLPEIKWFKDGLPIRPSRAVNFINSPGGMIGLSVEKSASENAGTYSVQISNKLGDASCQAEVDVLLREHRPEFQGHLIPTTVVEGFPVKFSIKVGGNPPPELIWSKNNTPIDIDGVHVKVEKLPDGQYSLLIDKASPSDAGLYSVTAKNPSGAVTSEAKLEVADHARGDQPEEPPCFAYNMRDAWTEEGSSVTLTAPFLGNPIPEVRWFKEDKELKPDHRISFTNDGHKVGLHIEPCDMEDMSNYKCQIENPLGKAETSAKITVKKVYHAPVFVQKLHDLDQVIGLDGKLVCRVTGNPKPDISWFCNGKPIVDGNRYRMKREGDSCILYIKDCSPNDDGCYTCIASNRDGKDECKAQFRAVEKILTKEKGEAPCFLKKIGDQELIHGMTGRFTACISGFPEPEVEWFRNNEKLYPSERITIEREKTGLLRLCIAHVDPDVDAGKYKVRIYNDHGEDECEASFSFDNMGLGDRRPVGEQYKDFDKFKHSGAPMPLADRPIISRMSDRRLTLSWKPSIPYGPREPVTYQVEMCEVPNGDWFTARSGIRSCACEIRNLEPFRDYKFRVRVENKFGISDPSPYEITYRTKLEPEPPKFIPYLAPGVDFRPDSSPYFPKDFDIERPPHDGYAQAPKFLRQEHYTQYGVKNHNSNLFWFVYGYPKPKMTYYFNDKLIEMGGRYDCSYTRNGQATLFINKMLDRDVGSYEAVATNEHGEARQKVHLEIAEYPEFIKRPEEMILVVRNTGRLEARVVGVPQPDIKWFKDWQPLAPSSRIKINRMDPDHCSLTINDAIMKDTGLYSITASNVAGAVSCSVMIHVEEKDEYPFQHYGRGHNVKCKTKPISDYYDLGDELGRGTQGITYHAVERSTGRNYAAKIMHGRKELKTLMHNELEMMNMLNSRKIIKIHDAFETLDTVTLMMELASGGELLDVMTRQPYTTESEIASYIRQLLVALDYMHEQNLAHLGLTPGDLLVSHPGGDDLKLCDFGLARRIHPGQLQPLEFGMPEFVSPETIRGEGVDFSSDMWSVGVITYLLLTGVSLFRGTNDKETLTKVREGYWQFDEEYWTYLSKEARDFISKLLIVNTSERLDVKAALRHPWLNYADRLPPNLHNIPTEKLHNYFNLWKDWYSNASCRTWYRRRPLVSAFTHPSKMVYPPHYIATPMPSPEREIKDTDNKSTWAEKLSSQQPMNYDLGVISSESHYQNGPDTYLLQLRDVDFPVRIREYMKVAAHRGSGVSSFPEDNHLDWRLPVIRERRRFTDVMDEEIDDERKNRISQYGYGDTYTVRRLKHELGSRLDTHVEAEAIIEATRGGQAPFMREKPKITPIEEGKPVQLSCYAVGDPKPTIQWFKNDMMFGNSNRIKITEDDKGRSVLELLPASSVDAGIYKVVARNSMGQTVCRTRLVHATIPDAPDSPQMADVSDSQILLKWKQPKHDGNSPILSYSLQRQLVDGSTWKDVSCTIEHEFFLVDGLQPATGYLFRLASQNSIGWSEFGIPSEVMRTLEEGCEPIKLTKAMKSQQASEINEELKPAKHELDYSVETSPIQWTKQLPTQKYTFVSEISSGRFSVVVKAIDKTTEKTRIAKLVDCSPTSKPNVEREFEVLRSLCHERIATLFEAYAPVDESYSVFILEKLQGADVLTYLSSRHEYTEQMVATIISQVLDALQYLHWRCVGHLDLQPDNIVMASTRTLEVKLVDFGCAQRVTKLGNVVQFHGNLDYTAPEVLCQEPAYPQSDIWSVGVLAYVMLSGVSPFQGENAAETKQNINFVRFRYEYLYKELTQEATRFLMLVFKRAPNKRPSAEECQEHRWLLPSEYMIKRRERAVFLGNRIKEYSEKYHQARKEEVSSVESLTSLLTGKGALERSNSIQEELIATY</sequence>
<dbReference type="SMART" id="SM00060">
    <property type="entry name" value="FN3"/>
    <property type="match status" value="2"/>
</dbReference>
<evidence type="ECO:0000256" key="7">
    <source>
        <dbReference type="ARBA" id="ARBA00022840"/>
    </source>
</evidence>
<dbReference type="GO" id="GO:0031430">
    <property type="term" value="C:M band"/>
    <property type="evidence" value="ECO:0007669"/>
    <property type="project" value="UniProtKB-ARBA"/>
</dbReference>
<keyword evidence="7" id="KW-0067">ATP-binding</keyword>
<dbReference type="GeneID" id="106671524"/>
<proteinExistence type="inferred from homology"/>
<feature type="domain" description="Ig-like" evidence="13">
    <location>
        <begin position="2510"/>
        <end position="2605"/>
    </location>
</feature>
<keyword evidence="9" id="KW-0393">Immunoglobulin domain</keyword>
<dbReference type="FunFam" id="2.60.40.10:FF:000425">
    <property type="entry name" value="Myosin light chain kinase"/>
    <property type="match status" value="5"/>
</dbReference>
<dbReference type="FunFam" id="2.60.40.10:FF:000032">
    <property type="entry name" value="palladin isoform X1"/>
    <property type="match status" value="2"/>
</dbReference>
<evidence type="ECO:0000256" key="3">
    <source>
        <dbReference type="ARBA" id="ARBA00022443"/>
    </source>
</evidence>
<feature type="domain" description="Ig-like" evidence="13">
    <location>
        <begin position="2414"/>
        <end position="2502"/>
    </location>
</feature>
<dbReference type="InterPro" id="IPR003599">
    <property type="entry name" value="Ig_sub"/>
</dbReference>
<dbReference type="FunFam" id="2.60.40.10:FF:001036">
    <property type="entry name" value="Muscle M-line assembly protein unc-89"/>
    <property type="match status" value="1"/>
</dbReference>
<evidence type="ECO:0000256" key="10">
    <source>
        <dbReference type="SAM" id="MobiDB-lite"/>
    </source>
</evidence>
<dbReference type="GO" id="GO:0040017">
    <property type="term" value="P:positive regulation of locomotion"/>
    <property type="evidence" value="ECO:0007669"/>
    <property type="project" value="UniProtKB-ARBA"/>
</dbReference>
<dbReference type="GO" id="GO:0007525">
    <property type="term" value="P:somatic muscle development"/>
    <property type="evidence" value="ECO:0007669"/>
    <property type="project" value="UniProtKB-ARBA"/>
</dbReference>
<dbReference type="RefSeq" id="XP_014257917.1">
    <property type="nucleotide sequence ID" value="XM_014402431.2"/>
</dbReference>
<feature type="domain" description="Ig-like" evidence="13">
    <location>
        <begin position="2612"/>
        <end position="2715"/>
    </location>
</feature>
<dbReference type="SUPFAM" id="SSF48065">
    <property type="entry name" value="DBL homology domain (DH-domain)"/>
    <property type="match status" value="1"/>
</dbReference>
<feature type="domain" description="Ig-like" evidence="13">
    <location>
        <begin position="2018"/>
        <end position="2111"/>
    </location>
</feature>
<evidence type="ECO:0000256" key="6">
    <source>
        <dbReference type="ARBA" id="ARBA00022741"/>
    </source>
</evidence>
<dbReference type="InterPro" id="IPR055251">
    <property type="entry name" value="SOS1_NGEF_PH"/>
</dbReference>
<reference evidence="15" key="1">
    <citation type="submission" date="2022-01" db="UniProtKB">
        <authorList>
            <consortium name="EnsemblMetazoa"/>
        </authorList>
    </citation>
    <scope>IDENTIFICATION</scope>
</reference>
<dbReference type="Pfam" id="PF00041">
    <property type="entry name" value="fn3"/>
    <property type="match status" value="2"/>
</dbReference>
<feature type="domain" description="Ig-like" evidence="13">
    <location>
        <begin position="2310"/>
        <end position="2400"/>
    </location>
</feature>
<feature type="domain" description="Protein kinase" evidence="12">
    <location>
        <begin position="3791"/>
        <end position="4045"/>
    </location>
</feature>
<dbReference type="Pfam" id="PF07679">
    <property type="entry name" value="I-set"/>
    <property type="match status" value="21"/>
</dbReference>
<dbReference type="SMART" id="SM00325">
    <property type="entry name" value="RhoGEF"/>
    <property type="match status" value="1"/>
</dbReference>
<dbReference type="InterPro" id="IPR000219">
    <property type="entry name" value="DH_dom"/>
</dbReference>
<evidence type="ECO:0008006" key="17">
    <source>
        <dbReference type="Google" id="ProtNLM"/>
    </source>
</evidence>
<feature type="region of interest" description="Disordered" evidence="10">
    <location>
        <begin position="1672"/>
        <end position="1728"/>
    </location>
</feature>
<dbReference type="GO" id="GO:0004672">
    <property type="term" value="F:protein kinase activity"/>
    <property type="evidence" value="ECO:0007669"/>
    <property type="project" value="InterPro"/>
</dbReference>
<comment type="similarity">
    <text evidence="2">Belongs to the protein kinase superfamily. CAMK Ser/Thr protein kinase family.</text>
</comment>
<dbReference type="InterPro" id="IPR011009">
    <property type="entry name" value="Kinase-like_dom_sf"/>
</dbReference>
<evidence type="ECO:0000313" key="15">
    <source>
        <dbReference type="EnsemblMetazoa" id="XP_014257917.1"/>
    </source>
</evidence>
<accession>A0A8I6S7Y3</accession>
<feature type="domain" description="Ig-like" evidence="13">
    <location>
        <begin position="2964"/>
        <end position="3053"/>
    </location>
</feature>
<dbReference type="PROSITE" id="PS50011">
    <property type="entry name" value="PROTEIN_KINASE_DOM"/>
    <property type="match status" value="2"/>
</dbReference>
<dbReference type="PANTHER" id="PTHR47633:SF3">
    <property type="entry name" value="STRIATED MUSCLE PREFERENTIALLY EXPRESSED PROTEIN KINASE"/>
    <property type="match status" value="1"/>
</dbReference>
<dbReference type="Proteomes" id="UP000494040">
    <property type="component" value="Unassembled WGS sequence"/>
</dbReference>
<dbReference type="InterPro" id="IPR036116">
    <property type="entry name" value="FN3_sf"/>
</dbReference>
<keyword evidence="4" id="KW-0963">Cytoplasm</keyword>
<dbReference type="FunFam" id="2.60.40.10:FF:000107">
    <property type="entry name" value="Myosin, light chain kinase a"/>
    <property type="match status" value="3"/>
</dbReference>
<dbReference type="PROSITE" id="PS50853">
    <property type="entry name" value="FN3"/>
    <property type="match status" value="2"/>
</dbReference>
<evidence type="ECO:0000259" key="11">
    <source>
        <dbReference type="PROSITE" id="PS50010"/>
    </source>
</evidence>
<evidence type="ECO:0000256" key="2">
    <source>
        <dbReference type="ARBA" id="ARBA00006692"/>
    </source>
</evidence>
<feature type="domain" description="DH" evidence="11">
    <location>
        <begin position="166"/>
        <end position="345"/>
    </location>
</feature>
<evidence type="ECO:0000313" key="16">
    <source>
        <dbReference type="Proteomes" id="UP000494040"/>
    </source>
</evidence>
<dbReference type="FunFam" id="2.60.40.10:FF:000345">
    <property type="entry name" value="Muscle M-line assembly protein unc-89"/>
    <property type="match status" value="4"/>
</dbReference>
<evidence type="ECO:0000256" key="4">
    <source>
        <dbReference type="ARBA" id="ARBA00022490"/>
    </source>
</evidence>
<evidence type="ECO:0000256" key="9">
    <source>
        <dbReference type="ARBA" id="ARBA00023319"/>
    </source>
</evidence>
<name>A0A8I6S7Y3_CIMLE</name>
<feature type="domain" description="Ig-like" evidence="13">
    <location>
        <begin position="861"/>
        <end position="953"/>
    </location>
</feature>
<keyword evidence="8" id="KW-1015">Disulfide bond</keyword>
<dbReference type="OrthoDB" id="2570713at2759"/>